<evidence type="ECO:0000313" key="4">
    <source>
        <dbReference type="Proteomes" id="UP000193719"/>
    </source>
</evidence>
<comment type="caution">
    <text evidence="3">The sequence shown here is derived from an EMBL/GenBank/DDBJ whole genome shotgun (WGS) entry which is preliminary data.</text>
</comment>
<reference evidence="3 4" key="2">
    <citation type="submission" date="2016-08" db="EMBL/GenBank/DDBJ databases">
        <title>Pervasive Adenine N6-methylation of Active Genes in Fungi.</title>
        <authorList>
            <consortium name="DOE Joint Genome Institute"/>
            <person name="Mondo S.J."/>
            <person name="Dannebaum R.O."/>
            <person name="Kuo R.C."/>
            <person name="Labutti K."/>
            <person name="Haridas S."/>
            <person name="Kuo A."/>
            <person name="Salamov A."/>
            <person name="Ahrendt S.R."/>
            <person name="Lipzen A."/>
            <person name="Sullivan W."/>
            <person name="Andreopoulos W.B."/>
            <person name="Clum A."/>
            <person name="Lindquist E."/>
            <person name="Daum C."/>
            <person name="Ramamoorthy G.K."/>
            <person name="Gryganskyi A."/>
            <person name="Culley D."/>
            <person name="Magnuson J.K."/>
            <person name="James T.Y."/>
            <person name="O'Malley M.A."/>
            <person name="Stajich J.E."/>
            <person name="Spatafora J.W."/>
            <person name="Visel A."/>
            <person name="Grigoriev I.V."/>
        </authorList>
    </citation>
    <scope>NUCLEOTIDE SEQUENCE [LARGE SCALE GENOMIC DNA]</scope>
    <source>
        <strain evidence="4">finn</strain>
    </source>
</reference>
<feature type="coiled-coil region" evidence="1">
    <location>
        <begin position="11"/>
        <end position="48"/>
    </location>
</feature>
<sequence>MESEFNSEKELQQLQAISEKHERLFRKIEELEKKDNEEEKKLKCIQNNINNLLYLIHHSTVNNDLNVETRDCTSLKLNTIPSDNPQFNEMNISTKNKMSLNIPINNDIKNNTINEILESRESKILFTKNEFEEFIGKIIEAPSSIYREKIVIDIIKKNYIFSIQQIGEILNLLPYMSEKKSFLKIIKNSIHDYYHKQDLMKYLNEETEEQKQEICNILF</sequence>
<dbReference type="Proteomes" id="UP000193719">
    <property type="component" value="Unassembled WGS sequence"/>
</dbReference>
<name>A0A1Y1VI77_9FUNG</name>
<evidence type="ECO:0000259" key="2">
    <source>
        <dbReference type="Pfam" id="PF14771"/>
    </source>
</evidence>
<protein>
    <recommendedName>
        <fullName evidence="2">DUF4476 domain-containing protein</fullName>
    </recommendedName>
</protein>
<proteinExistence type="predicted"/>
<feature type="domain" description="DUF4476" evidence="2">
    <location>
        <begin position="126"/>
        <end position="210"/>
    </location>
</feature>
<gene>
    <name evidence="3" type="ORF">BCR36DRAFT_409429</name>
</gene>
<dbReference type="AlphaFoldDB" id="A0A1Y1VI77"/>
<dbReference type="Pfam" id="PF14771">
    <property type="entry name" value="DUF4476"/>
    <property type="match status" value="1"/>
</dbReference>
<dbReference type="OrthoDB" id="2152563at2759"/>
<dbReference type="InterPro" id="IPR028011">
    <property type="entry name" value="DUF4476"/>
</dbReference>
<keyword evidence="4" id="KW-1185">Reference proteome</keyword>
<organism evidence="3 4">
    <name type="scientific">Piromyces finnis</name>
    <dbReference type="NCBI Taxonomy" id="1754191"/>
    <lineage>
        <taxon>Eukaryota</taxon>
        <taxon>Fungi</taxon>
        <taxon>Fungi incertae sedis</taxon>
        <taxon>Chytridiomycota</taxon>
        <taxon>Chytridiomycota incertae sedis</taxon>
        <taxon>Neocallimastigomycetes</taxon>
        <taxon>Neocallimastigales</taxon>
        <taxon>Neocallimastigaceae</taxon>
        <taxon>Piromyces</taxon>
    </lineage>
</organism>
<evidence type="ECO:0000313" key="3">
    <source>
        <dbReference type="EMBL" id="ORX57105.1"/>
    </source>
</evidence>
<keyword evidence="1" id="KW-0175">Coiled coil</keyword>
<dbReference type="EMBL" id="MCFH01000006">
    <property type="protein sequence ID" value="ORX57105.1"/>
    <property type="molecule type" value="Genomic_DNA"/>
</dbReference>
<accession>A0A1Y1VI77</accession>
<evidence type="ECO:0000256" key="1">
    <source>
        <dbReference type="SAM" id="Coils"/>
    </source>
</evidence>
<reference evidence="3 4" key="1">
    <citation type="submission" date="2016-08" db="EMBL/GenBank/DDBJ databases">
        <title>Genomes of anaerobic fungi encode conserved fungal cellulosomes for biomass hydrolysis.</title>
        <authorList>
            <consortium name="DOE Joint Genome Institute"/>
            <person name="Haitjema C.H."/>
            <person name="Gilmore S.P."/>
            <person name="Henske J.K."/>
            <person name="Solomon K.V."/>
            <person name="De Groot R."/>
            <person name="Kuo A."/>
            <person name="Mondo S.J."/>
            <person name="Salamov A.A."/>
            <person name="Labutti K."/>
            <person name="Zhao Z."/>
            <person name="Chiniquy J."/>
            <person name="Barry K."/>
            <person name="Brewer H.M."/>
            <person name="Purvine S.O."/>
            <person name="Wright A.T."/>
            <person name="Boxma B."/>
            <person name="Van Alen T."/>
            <person name="Hackstein J.H."/>
            <person name="Baker S.E."/>
            <person name="Grigoriev I.V."/>
            <person name="O'Malley M.A."/>
        </authorList>
    </citation>
    <scope>NUCLEOTIDE SEQUENCE [LARGE SCALE GENOMIC DNA]</scope>
    <source>
        <strain evidence="4">finn</strain>
    </source>
</reference>